<dbReference type="EMBL" id="JAUONL010000023">
    <property type="protein sequence ID" value="MDO6359834.1"/>
    <property type="molecule type" value="Genomic_DNA"/>
</dbReference>
<dbReference type="EC" id="3.2.1.52" evidence="3"/>
<feature type="domain" description="Beta-hexosaminidase bacterial type N-terminal" evidence="8">
    <location>
        <begin position="71"/>
        <end position="127"/>
    </location>
</feature>
<dbReference type="GO" id="GO:0004563">
    <property type="term" value="F:beta-N-acetylhexosaminidase activity"/>
    <property type="evidence" value="ECO:0007669"/>
    <property type="project" value="UniProtKB-EC"/>
</dbReference>
<dbReference type="Proteomes" id="UP001170023">
    <property type="component" value="Unassembled WGS sequence"/>
</dbReference>
<dbReference type="InterPro" id="IPR029018">
    <property type="entry name" value="Hex-like_dom2"/>
</dbReference>
<dbReference type="PANTHER" id="PTHR22600">
    <property type="entry name" value="BETA-HEXOSAMINIDASE"/>
    <property type="match status" value="1"/>
</dbReference>
<gene>
    <name evidence="12" type="primary">exo I_3</name>
    <name evidence="12" type="ORF">BCLFYP20_02303</name>
    <name evidence="11" type="ORF">NXW23_20475</name>
    <name evidence="10" type="ORF">Q4469_19515</name>
</gene>
<dbReference type="Pfam" id="PF00728">
    <property type="entry name" value="Glyco_hydro_20"/>
    <property type="match status" value="1"/>
</dbReference>
<keyword evidence="4 12" id="KW-0378">Hydrolase</keyword>
<evidence type="ECO:0000256" key="3">
    <source>
        <dbReference type="ARBA" id="ARBA00012663"/>
    </source>
</evidence>
<evidence type="ECO:0000259" key="7">
    <source>
        <dbReference type="Pfam" id="PF00728"/>
    </source>
</evidence>
<dbReference type="InterPro" id="IPR025705">
    <property type="entry name" value="Beta_hexosaminidase_sua/sub"/>
</dbReference>
<accession>A0A6N2U3T3</accession>
<dbReference type="InterPro" id="IPR015883">
    <property type="entry name" value="Glyco_hydro_20_cat"/>
</dbReference>
<evidence type="ECO:0000256" key="2">
    <source>
        <dbReference type="ARBA" id="ARBA00006285"/>
    </source>
</evidence>
<protein>
    <recommendedName>
        <fullName evidence="3">beta-N-acetylhexosaminidase</fullName>
        <ecNumber evidence="3">3.2.1.52</ecNumber>
    </recommendedName>
</protein>
<evidence type="ECO:0000313" key="11">
    <source>
        <dbReference type="EMBL" id="UVQ96620.1"/>
    </source>
</evidence>
<evidence type="ECO:0000313" key="12">
    <source>
        <dbReference type="EMBL" id="VYT11111.1"/>
    </source>
</evidence>
<sequence>MKIRLLSGFGKWIMAGGYCYCLVAGLVACTPDRGQVNVIPLPNDMEIKEGFFEIDSTRFVNEGADKFITCHIDSASYNELGDEGYELSVSSGAVHLNAATGKGAFYGKQTLRQLVSSRGIPCVEIKDTPRFGYRGLHVDVSRHFFPKEEITKLMDEMAFYKLNKFHFHLTDNGGWRIQIDKYPRLTSMGAFRTQCEWVEWWDKKDRTYLPEGTPNAYGGYYTKEDIREIVAYAEKRCIEVIPEIEFPAHSDEVFVGYPELCCMGKPYAGGEFCAGNEQTYTFMEDVLTEVIDLFPSAYVHIGGDEARKVEWKNCPKCRALMTKEGIKDWDELQCYMIGRMETFLTSKGKMMIGWDEISKNQLQPASTVVSYRGQEFASYAANKGYKVVFTPGAALYFDWYQATPDTQPRAMTGYSPIKKMYSICPVATTPESAVRNEQMIQGKFLEPNSVAWIRPENAGRVIGVQGCAWAEFINDEKHLEYMIFPRLLAIAEMAWTQEEKREWQHFKPRMNAHIPQLLARGINSFTLTDEIELTTRKVEHGGMEVMLDTEKYPVEIRYTLDGKIPGATSLRYDKPFIINDSVVVKAAIFREGKILGPILERNVGTEKEIRNYFEYVEPEHWKNVKQ</sequence>
<comment type="catalytic activity">
    <reaction evidence="1">
        <text>Hydrolysis of terminal non-reducing N-acetyl-D-hexosamine residues in N-acetyl-beta-D-hexosaminides.</text>
        <dbReference type="EC" id="3.2.1.52"/>
    </reaction>
</comment>
<dbReference type="Pfam" id="PF13290">
    <property type="entry name" value="CHB_HEX_C_1"/>
    <property type="match status" value="1"/>
</dbReference>
<reference evidence="11" key="2">
    <citation type="submission" date="2022-08" db="EMBL/GenBank/DDBJ databases">
        <title>Genome Sequencing of Bacteroides fragilis Group Isolates with Nanopore Technology.</title>
        <authorList>
            <person name="Tisza M.J."/>
            <person name="Smith D."/>
            <person name="Dekker J.P."/>
        </authorList>
    </citation>
    <scope>NUCLEOTIDE SEQUENCE</scope>
    <source>
        <strain evidence="11">BFG-474</strain>
    </source>
</reference>
<dbReference type="GO" id="GO:0030203">
    <property type="term" value="P:glycosaminoglycan metabolic process"/>
    <property type="evidence" value="ECO:0007669"/>
    <property type="project" value="TreeGrafter"/>
</dbReference>
<organism evidence="12">
    <name type="scientific">Bacteroides caccae</name>
    <dbReference type="NCBI Taxonomy" id="47678"/>
    <lineage>
        <taxon>Bacteria</taxon>
        <taxon>Pseudomonadati</taxon>
        <taxon>Bacteroidota</taxon>
        <taxon>Bacteroidia</taxon>
        <taxon>Bacteroidales</taxon>
        <taxon>Bacteroidaceae</taxon>
        <taxon>Bacteroides</taxon>
    </lineage>
</organism>
<dbReference type="Proteomes" id="UP001060260">
    <property type="component" value="Chromosome"/>
</dbReference>
<evidence type="ECO:0000256" key="4">
    <source>
        <dbReference type="ARBA" id="ARBA00022801"/>
    </source>
</evidence>
<evidence type="ECO:0000256" key="5">
    <source>
        <dbReference type="ARBA" id="ARBA00023295"/>
    </source>
</evidence>
<dbReference type="InterPro" id="IPR017853">
    <property type="entry name" value="GH"/>
</dbReference>
<dbReference type="Pfam" id="PF02838">
    <property type="entry name" value="Glyco_hydro_20b"/>
    <property type="match status" value="1"/>
</dbReference>
<evidence type="ECO:0000259" key="8">
    <source>
        <dbReference type="Pfam" id="PF02838"/>
    </source>
</evidence>
<dbReference type="Gene3D" id="3.20.20.80">
    <property type="entry name" value="Glycosidases"/>
    <property type="match status" value="1"/>
</dbReference>
<dbReference type="CDD" id="cd06563">
    <property type="entry name" value="GH20_chitobiase-like"/>
    <property type="match status" value="1"/>
</dbReference>
<dbReference type="PROSITE" id="PS51257">
    <property type="entry name" value="PROKAR_LIPOPROTEIN"/>
    <property type="match status" value="1"/>
</dbReference>
<dbReference type="SUPFAM" id="SSF51445">
    <property type="entry name" value="(Trans)glycosidases"/>
    <property type="match status" value="1"/>
</dbReference>
<reference evidence="10" key="3">
    <citation type="submission" date="2023-07" db="EMBL/GenBank/DDBJ databases">
        <title>Whole Genome Sequencing of Colonoscopy isolates.</title>
        <authorList>
            <person name="Surve S.V."/>
            <person name="Valls R.A."/>
            <person name="Barrak K.E."/>
            <person name="Gardner T.B."/>
            <person name="O'Toole G.A."/>
        </authorList>
    </citation>
    <scope>NUCLEOTIDE SEQUENCE</scope>
    <source>
        <strain evidence="10">GP0119</strain>
    </source>
</reference>
<dbReference type="GO" id="GO:0016020">
    <property type="term" value="C:membrane"/>
    <property type="evidence" value="ECO:0007669"/>
    <property type="project" value="TreeGrafter"/>
</dbReference>
<feature type="active site" description="Proton donor" evidence="6">
    <location>
        <position position="305"/>
    </location>
</feature>
<comment type="similarity">
    <text evidence="2">Belongs to the glycosyl hydrolase 20 family.</text>
</comment>
<reference evidence="12" key="1">
    <citation type="submission" date="2019-11" db="EMBL/GenBank/DDBJ databases">
        <authorList>
            <person name="Feng L."/>
        </authorList>
    </citation>
    <scope>NUCLEOTIDE SEQUENCE</scope>
    <source>
        <strain evidence="12">BcaccaeLFYP20</strain>
    </source>
</reference>
<evidence type="ECO:0000259" key="9">
    <source>
        <dbReference type="Pfam" id="PF13290"/>
    </source>
</evidence>
<dbReference type="AlphaFoldDB" id="A0A6N2U3T3"/>
<evidence type="ECO:0000256" key="6">
    <source>
        <dbReference type="PIRSR" id="PIRSR625705-1"/>
    </source>
</evidence>
<dbReference type="PRINTS" id="PR00738">
    <property type="entry name" value="GLHYDRLASE20"/>
</dbReference>
<evidence type="ECO:0000313" key="10">
    <source>
        <dbReference type="EMBL" id="MDO6359834.1"/>
    </source>
</evidence>
<keyword evidence="5 12" id="KW-0326">Glycosidase</keyword>
<dbReference type="InterPro" id="IPR015882">
    <property type="entry name" value="HEX_bac_N"/>
</dbReference>
<name>A0A6N2U3T3_9BACE</name>
<dbReference type="EMBL" id="CP103166">
    <property type="protein sequence ID" value="UVQ96620.1"/>
    <property type="molecule type" value="Genomic_DNA"/>
</dbReference>
<evidence type="ECO:0000256" key="1">
    <source>
        <dbReference type="ARBA" id="ARBA00001231"/>
    </source>
</evidence>
<dbReference type="PANTHER" id="PTHR22600:SF57">
    <property type="entry name" value="BETA-N-ACETYLHEXOSAMINIDASE"/>
    <property type="match status" value="1"/>
</dbReference>
<dbReference type="GO" id="GO:0005975">
    <property type="term" value="P:carbohydrate metabolic process"/>
    <property type="evidence" value="ECO:0007669"/>
    <property type="project" value="InterPro"/>
</dbReference>
<dbReference type="SUPFAM" id="SSF55545">
    <property type="entry name" value="beta-N-acetylhexosaminidase-like domain"/>
    <property type="match status" value="1"/>
</dbReference>
<dbReference type="InterPro" id="IPR059177">
    <property type="entry name" value="GH29D-like_dom"/>
</dbReference>
<proteinExistence type="inferred from homology"/>
<feature type="domain" description="GH29D-like beta-sandwich" evidence="9">
    <location>
        <begin position="544"/>
        <end position="593"/>
    </location>
</feature>
<dbReference type="Gene3D" id="3.30.379.10">
    <property type="entry name" value="Chitobiase/beta-hexosaminidase domain 2-like"/>
    <property type="match status" value="1"/>
</dbReference>
<dbReference type="EMBL" id="CACRTB010000011">
    <property type="protein sequence ID" value="VYT11111.1"/>
    <property type="molecule type" value="Genomic_DNA"/>
</dbReference>
<feature type="domain" description="Glycoside hydrolase family 20 catalytic" evidence="7">
    <location>
        <begin position="131"/>
        <end position="497"/>
    </location>
</feature>
<dbReference type="RefSeq" id="WP_004323201.1">
    <property type="nucleotide sequence ID" value="NZ_CACRTB010000011.1"/>
</dbReference>